<evidence type="ECO:0000313" key="3">
    <source>
        <dbReference type="Proteomes" id="UP000821866"/>
    </source>
</evidence>
<reference evidence="2" key="2">
    <citation type="submission" date="2021-09" db="EMBL/GenBank/DDBJ databases">
        <authorList>
            <person name="Jia N."/>
            <person name="Wang J."/>
            <person name="Shi W."/>
            <person name="Du L."/>
            <person name="Sun Y."/>
            <person name="Zhan W."/>
            <person name="Jiang J."/>
            <person name="Wang Q."/>
            <person name="Zhang B."/>
            <person name="Ji P."/>
            <person name="Sakyi L.B."/>
            <person name="Cui X."/>
            <person name="Yuan T."/>
            <person name="Jiang B."/>
            <person name="Yang W."/>
            <person name="Lam T.T.-Y."/>
            <person name="Chang Q."/>
            <person name="Ding S."/>
            <person name="Wang X."/>
            <person name="Zhu J."/>
            <person name="Ruan X."/>
            <person name="Zhao L."/>
            <person name="Wei J."/>
            <person name="Que T."/>
            <person name="Du C."/>
            <person name="Cheng J."/>
            <person name="Dai P."/>
            <person name="Han X."/>
            <person name="Huang E."/>
            <person name="Gao Y."/>
            <person name="Liu J."/>
            <person name="Shao H."/>
            <person name="Ye R."/>
            <person name="Li L."/>
            <person name="Wei W."/>
            <person name="Wang X."/>
            <person name="Wang C."/>
            <person name="Huo Q."/>
            <person name="Li W."/>
            <person name="Guo W."/>
            <person name="Chen H."/>
            <person name="Chen S."/>
            <person name="Zhou L."/>
            <person name="Zhou L."/>
            <person name="Ni X."/>
            <person name="Tian J."/>
            <person name="Zhou Y."/>
            <person name="Sheng Y."/>
            <person name="Liu T."/>
            <person name="Pan Y."/>
            <person name="Xia L."/>
            <person name="Li J."/>
            <person name="Zhao F."/>
            <person name="Cao W."/>
        </authorList>
    </citation>
    <scope>NUCLEOTIDE SEQUENCE</scope>
    <source>
        <strain evidence="2">Rmic-2018</strain>
        <tissue evidence="2">Larvae</tissue>
    </source>
</reference>
<organism evidence="2 3">
    <name type="scientific">Rhipicephalus microplus</name>
    <name type="common">Cattle tick</name>
    <name type="synonym">Boophilus microplus</name>
    <dbReference type="NCBI Taxonomy" id="6941"/>
    <lineage>
        <taxon>Eukaryota</taxon>
        <taxon>Metazoa</taxon>
        <taxon>Ecdysozoa</taxon>
        <taxon>Arthropoda</taxon>
        <taxon>Chelicerata</taxon>
        <taxon>Arachnida</taxon>
        <taxon>Acari</taxon>
        <taxon>Parasitiformes</taxon>
        <taxon>Ixodida</taxon>
        <taxon>Ixodoidea</taxon>
        <taxon>Ixodidae</taxon>
        <taxon>Rhipicephalinae</taxon>
        <taxon>Rhipicephalus</taxon>
        <taxon>Boophilus</taxon>
    </lineage>
</organism>
<sequence>MKLQQDESLGKPLEDACFMTFSASVQRFSETDEEDKRCSGTERPFDTCPLAAKTLRNQPISQTFNTIRGGSNSVICCGVAGDLWSINHALETLGRCRNAFVTEDTEEERCRALRWHFMLSFGAGRPIGRRFPFHGAYTRPRRLFVIVEGKLVLARRRSIPCRGCQRTHCHSYIQRDSETPGGASKVSDRRRSRYPGIELAVPPSTLSCVDNVVALVRHGRRSARKSPRPGPAHETGESSSSPSSSERWKQERDTGGSLLCCDEDETTMTSNFRGLARLALNSGAAVLRDL</sequence>
<evidence type="ECO:0000313" key="2">
    <source>
        <dbReference type="EMBL" id="KAH8029192.1"/>
    </source>
</evidence>
<accession>A0A9J6E543</accession>
<dbReference type="EMBL" id="JABSTU010000006">
    <property type="protein sequence ID" value="KAH8029192.1"/>
    <property type="molecule type" value="Genomic_DNA"/>
</dbReference>
<reference evidence="2" key="1">
    <citation type="journal article" date="2020" name="Cell">
        <title>Large-Scale Comparative Analyses of Tick Genomes Elucidate Their Genetic Diversity and Vector Capacities.</title>
        <authorList>
            <consortium name="Tick Genome and Microbiome Consortium (TIGMIC)"/>
            <person name="Jia N."/>
            <person name="Wang J."/>
            <person name="Shi W."/>
            <person name="Du L."/>
            <person name="Sun Y."/>
            <person name="Zhan W."/>
            <person name="Jiang J.F."/>
            <person name="Wang Q."/>
            <person name="Zhang B."/>
            <person name="Ji P."/>
            <person name="Bell-Sakyi L."/>
            <person name="Cui X.M."/>
            <person name="Yuan T.T."/>
            <person name="Jiang B.G."/>
            <person name="Yang W.F."/>
            <person name="Lam T.T."/>
            <person name="Chang Q.C."/>
            <person name="Ding S.J."/>
            <person name="Wang X.J."/>
            <person name="Zhu J.G."/>
            <person name="Ruan X.D."/>
            <person name="Zhao L."/>
            <person name="Wei J.T."/>
            <person name="Ye R.Z."/>
            <person name="Que T.C."/>
            <person name="Du C.H."/>
            <person name="Zhou Y.H."/>
            <person name="Cheng J.X."/>
            <person name="Dai P.F."/>
            <person name="Guo W.B."/>
            <person name="Han X.H."/>
            <person name="Huang E.J."/>
            <person name="Li L.F."/>
            <person name="Wei W."/>
            <person name="Gao Y.C."/>
            <person name="Liu J.Z."/>
            <person name="Shao H.Z."/>
            <person name="Wang X."/>
            <person name="Wang C.C."/>
            <person name="Yang T.C."/>
            <person name="Huo Q.B."/>
            <person name="Li W."/>
            <person name="Chen H.Y."/>
            <person name="Chen S.E."/>
            <person name="Zhou L.G."/>
            <person name="Ni X.B."/>
            <person name="Tian J.H."/>
            <person name="Sheng Y."/>
            <person name="Liu T."/>
            <person name="Pan Y.S."/>
            <person name="Xia L.Y."/>
            <person name="Li J."/>
            <person name="Zhao F."/>
            <person name="Cao W.C."/>
        </authorList>
    </citation>
    <scope>NUCLEOTIDE SEQUENCE</scope>
    <source>
        <strain evidence="2">Rmic-2018</strain>
    </source>
</reference>
<keyword evidence="3" id="KW-1185">Reference proteome</keyword>
<dbReference type="AlphaFoldDB" id="A0A9J6E543"/>
<dbReference type="Proteomes" id="UP000821866">
    <property type="component" value="Chromosome 4"/>
</dbReference>
<name>A0A9J6E543_RHIMP</name>
<proteinExistence type="predicted"/>
<gene>
    <name evidence="2" type="ORF">HPB51_023757</name>
</gene>
<protein>
    <submittedName>
        <fullName evidence="2">Uncharacterized protein</fullName>
    </submittedName>
</protein>
<comment type="caution">
    <text evidence="2">The sequence shown here is derived from an EMBL/GenBank/DDBJ whole genome shotgun (WGS) entry which is preliminary data.</text>
</comment>
<feature type="region of interest" description="Disordered" evidence="1">
    <location>
        <begin position="220"/>
        <end position="260"/>
    </location>
</feature>
<evidence type="ECO:0000256" key="1">
    <source>
        <dbReference type="SAM" id="MobiDB-lite"/>
    </source>
</evidence>